<dbReference type="NCBIfam" id="TIGR03011">
    <property type="entry name" value="sulf_tusB_dsrH"/>
    <property type="match status" value="1"/>
</dbReference>
<evidence type="ECO:0000313" key="4">
    <source>
        <dbReference type="Proteomes" id="UP001271263"/>
    </source>
</evidence>
<reference evidence="2 4" key="1">
    <citation type="journal article" date="2022" name="bioRxiv">
        <title>Prophages regulate Shewanella fidelis 3313 motility and biofilm formation: implications for gut colonization dynamics in Ciona robusta.</title>
        <authorList>
            <person name="Natarajan O."/>
            <person name="Gibboney S.L."/>
            <person name="Young M.N."/>
            <person name="Lim S.J."/>
            <person name="Pluta N."/>
            <person name="Atkinson C.G."/>
            <person name="Leigh B.A."/>
            <person name="Liberti A."/>
            <person name="Kees E.D."/>
            <person name="Breitbart M."/>
            <person name="Gralnick J.A."/>
            <person name="Dishaw L.J."/>
        </authorList>
    </citation>
    <scope>NUCLEOTIDE SEQUENCE [LARGE SCALE GENOMIC DNA]</scope>
    <source>
        <strain evidence="2 4">JG4066</strain>
    </source>
</reference>
<dbReference type="PANTHER" id="PTHR37526">
    <property type="entry name" value="PROTEIN TUSB"/>
    <property type="match status" value="1"/>
</dbReference>
<dbReference type="Proteomes" id="UP001271263">
    <property type="component" value="Unassembled WGS sequence"/>
</dbReference>
<dbReference type="Pfam" id="PF04077">
    <property type="entry name" value="DsrH"/>
    <property type="match status" value="1"/>
</dbReference>
<keyword evidence="4" id="KW-1185">Reference proteome</keyword>
<evidence type="ECO:0000313" key="1">
    <source>
        <dbReference type="EMBL" id="MDR8523797.1"/>
    </source>
</evidence>
<proteinExistence type="predicted"/>
<gene>
    <name evidence="1" type="primary">tusB</name>
    <name evidence="1" type="ORF">OS133_08945</name>
    <name evidence="2" type="ORF">OS134_06765</name>
</gene>
<reference evidence="1" key="2">
    <citation type="submission" date="2022-11" db="EMBL/GenBank/DDBJ databases">
        <title>Prophages regulate Shewanella fidelis motility and biofilm formation: implications for gut colonization dynamics in Ciona robusta.</title>
        <authorList>
            <person name="Natarajan O."/>
            <person name="Gibboney S.L."/>
            <person name="Young M.N."/>
            <person name="Lim S.J."/>
            <person name="Pluta N."/>
            <person name="Atkinson C.G.F."/>
            <person name="Leigh B.A."/>
            <person name="Liberti A."/>
            <person name="Kees E."/>
            <person name="Breitbart M."/>
            <person name="Gralnick J."/>
            <person name="Dishaw L.J."/>
        </authorList>
    </citation>
    <scope>NUCLEOTIDE SEQUENCE</scope>
    <source>
        <strain evidence="1">3313</strain>
    </source>
</reference>
<dbReference type="EMBL" id="JAPMLE010000001">
    <property type="protein sequence ID" value="MDR8523797.1"/>
    <property type="molecule type" value="Genomic_DNA"/>
</dbReference>
<dbReference type="InterPro" id="IPR027396">
    <property type="entry name" value="DsrEFH-like"/>
</dbReference>
<dbReference type="RefSeq" id="WP_310654643.1">
    <property type="nucleotide sequence ID" value="NZ_JAPMLA010000001.1"/>
</dbReference>
<dbReference type="SUPFAM" id="SSF75169">
    <property type="entry name" value="DsrEFH-like"/>
    <property type="match status" value="1"/>
</dbReference>
<dbReference type="GO" id="GO:1990228">
    <property type="term" value="C:sulfurtransferase complex"/>
    <property type="evidence" value="ECO:0007669"/>
    <property type="project" value="TreeGrafter"/>
</dbReference>
<dbReference type="Proteomes" id="UP001259340">
    <property type="component" value="Unassembled WGS sequence"/>
</dbReference>
<protein>
    <submittedName>
        <fullName evidence="1">Sulfurtransferase complex subunit TusB</fullName>
    </submittedName>
</protein>
<evidence type="ECO:0000313" key="3">
    <source>
        <dbReference type="Proteomes" id="UP001259340"/>
    </source>
</evidence>
<dbReference type="AlphaFoldDB" id="A0AAW8NM79"/>
<dbReference type="EMBL" id="JAPMLD010000002">
    <property type="protein sequence ID" value="MDW4823767.1"/>
    <property type="molecule type" value="Genomic_DNA"/>
</dbReference>
<dbReference type="Gene3D" id="3.40.1260.10">
    <property type="entry name" value="DsrEFH-like"/>
    <property type="match status" value="1"/>
</dbReference>
<dbReference type="InterPro" id="IPR007215">
    <property type="entry name" value="Sulphur_relay_TusB/DsrH"/>
</dbReference>
<name>A0AAW8NM79_9GAMM</name>
<dbReference type="PANTHER" id="PTHR37526:SF1">
    <property type="entry name" value="PROTEIN TUSB"/>
    <property type="match status" value="1"/>
</dbReference>
<accession>A0AAW8NM79</accession>
<evidence type="ECO:0000313" key="2">
    <source>
        <dbReference type="EMBL" id="MDW4823767.1"/>
    </source>
</evidence>
<sequence>MILHLIKDTPANSSALNTCLRYARKQTDSILLSGNAVNCLLQAEVLAHLADYKIYVSQEDVAARGLTRFLKQIEQVNYSEFVALSLKYDKVISW</sequence>
<dbReference type="GO" id="GO:0002143">
    <property type="term" value="P:tRNA wobble position uridine thiolation"/>
    <property type="evidence" value="ECO:0007669"/>
    <property type="project" value="InterPro"/>
</dbReference>
<organism evidence="1 3">
    <name type="scientific">Shewanella fidelis</name>
    <dbReference type="NCBI Taxonomy" id="173509"/>
    <lineage>
        <taxon>Bacteria</taxon>
        <taxon>Pseudomonadati</taxon>
        <taxon>Pseudomonadota</taxon>
        <taxon>Gammaproteobacteria</taxon>
        <taxon>Alteromonadales</taxon>
        <taxon>Shewanellaceae</taxon>
        <taxon>Shewanella</taxon>
    </lineage>
</organism>
<comment type="caution">
    <text evidence="1">The sequence shown here is derived from an EMBL/GenBank/DDBJ whole genome shotgun (WGS) entry which is preliminary data.</text>
</comment>